<dbReference type="EMBL" id="CP056071">
    <property type="protein sequence ID" value="UKK02005.2"/>
    <property type="molecule type" value="Genomic_DNA"/>
</dbReference>
<evidence type="ECO:0000259" key="7">
    <source>
        <dbReference type="Pfam" id="PF04054"/>
    </source>
</evidence>
<evidence type="ECO:0008006" key="12">
    <source>
        <dbReference type="Google" id="ProtNLM"/>
    </source>
</evidence>
<dbReference type="PANTHER" id="PTHR13162:SF8">
    <property type="entry name" value="CCR4-NOT TRANSCRIPTION COMPLEX SUBUNIT 1"/>
    <property type="match status" value="1"/>
</dbReference>
<sequence>MSKFDSPSERTGFAQPSTFSSESCLGEYTQMRDRLKMLLSPKNSDDLYELLILLKNADLFGRETVSKIDLLFTEIANCTPDDDLTHVELADCFVSTLLSYIDEEYFLELLQNIILHTKNDSLIMSCQNRLFELVFELGMGVVVDKLRNPLGLVYVLLKSSNFFNLKFMSSKVSQDESRVNLGYLLCTQILNSMLASSSLYIFNFSMGLKLDNRNLKEFLNRDYFAKICQQIVYYCGPFENNVKFLENLLKICKFIHSKDISGSKSYRNLTVSILTQRYVNPLFQADLILTFLENMYTELISTDLKDFKAFSLNFKANFGFRHINPFNSSYNEDTKEETEEYKHDDELASDYGEDNLLKSDLFFNLFPQVQEEDLVEVYWVLETDILYSLFQSLISPEHGARFSPLFMSLYEGAKNSTIFSRAVIFKLSLIWSDYQNFGRGDYNPISLKLVTMNEDFWFLYEHGVSTLVPKNLLLTEMRSYADDFKDKRCEHLYDFMLNIAIHTDSDCFFIILLEVLRYSGYDFHVLKYSLQMFQSTLLEFFKHNRVKLSRGVLEIVFFCRQYFDWGFMTMLIYSIDSMITGDSDKFAKIALSDGLIDYLNWKLQMESDMTKRALVENTDSDTIVVLDKNDMDDQNDDLDAYSAAEESEETPVMFSLSANIVAEVFYILHHLLGPTEVVLELFFLYNQRMKGLSSYNILLLPLYKGIEHKLKQAEKSTSLEAHLDHGVGDPSHMDHDGGFEDKDRRADGTGVFDFSDRTHFSLGPNKDIYGYLLLNEDCELTTSHVVTLIFSGKMSKNVLNAIKLLNAEQGSRPQYILDLILRKFVNKLQQVFLVRVSDDFCLHLTSSANCTPEDELLLRNLKLLALFVAGLVSLHINSVHIDSIYLVFKTLLECLKSDSVVLIEFAMMAFNNIKNLFNYPLFTKEFISDPKVAKFYPNLLKTYKAILTSPEYISEIETSLDQGIANEVISQETLAEDKCLKGKISTKGLVIIKSADEPAMDTSALPTTMPSSTTLQSATTIKSPPSGDYDLLVGLCNNMDYNPPKMHPLFYHEQCLMTILNVGMDDFFNTLKLQIEVPENSAETINAFATFSGSQFMATVESLVLSGNLDWLFFLILRHAITKGESSFEEITNLLQTLGSKALEFFVKFLSFSVNMLLKYLRSCRTLLIYKKILLVCAALLGELTISRNKPLLTKHLNVKMLLSFSYEKGMLSVTIPFVCRLMSYVAKSKIFKLPNPWTFCVLSLLNEIKSVKNLKQVLVLEINNLILMLTSPSNQQQHMSPTHTSQQSAQMHSPATMANGAPMSPTVDALTGVMKSNIAGSNINMGVHVKELLRHRVLGEFDQSCRFSGNIWSNSNETKLKIPPIHNDIKILLRRKIIINTKLLTSGNVSNGNGGNGTGAPGVGPTSSSVINSVLNMDMYNLILNAIESCYRESIFIIEKIVPICVSTCGIISKIDFTQETSIDMLKRCLTSMTTGLSTSLVNVICKEVLMSILSSEIYLALLNHYSTMVANMGNGGNGMNNPASMNGMNNPASINNMQNPQSINTMNNPAQMNNMQNPQSMNNMQNPQSMNNMQNPQSMNTMQSSASINTLNSTSLVTSMGNVSISNNMSGGSSSMGGGVSTSSSENYPIFDCIWLEYISQILARDNLALVCALVEQLTLELMGRSLDEMINNWSSGVASLSNANNISTILYNQFLSTLHSGSQSSSSTYFSASTLRNTDELSLLYKKYLSLVPSTIARVERTEKRPGLRFPDFFIVPPIESIPTNLVISKFEEFEQRLKESAKYLLMYPPIVPMANCKFLYKCESSSLLLLSFLPKNHLIFTLLWSVHYVIVKAMNVAECYELILSRVMKNIVDSKAVSIPSIVNEVELSLLEMLCVDNANLLNITTSLLPNLTFNKLVLFLRFRLIKVSALDVYLCNSGDLEFVVKMVYRLIVDSNYISLKELPLSLKFLSKFDKNSVVHSVGEPTKLSVVLAKLLQYSSSSSSAMSSTSTLSTPGSSSSAAQADRLVSLRLLFMSRMYIRNRCVVQSDVSKKHVSMYIDFLNCDSDSEVDLFFINFNENPIDQFITSALLITLFASYQTGMQPGLGGKTGLMGDREREVRRFDGIPSVTYGNPNFEYVPVFCKLVNGFVQTDVFILQKVLHILLSVLYKNYCLPVFFKIIQNFIFNPNYTFAAHVSISQCLLYCNPTEMTNFAPFWVQLATSKQLVQSLIQSPTEWPTLSQLVRYVLIYYSSASSNSTQTPQAPAGSKDAKDGALESLLDNILNILLYLLQICPEFICGYYLSFCEVTTSVRFRNIFTFSTPKNVKCSNPSTTTEVPETAPLSFVNHIQFIIQKPTLKALTDAYIAEPTDRLVGLILKELQPEGILIYYTLYLGYTLPLLISKVGGGNNATQQTMGSQLSGSASVKVINCYLLLEKLVIHSKSKLLVSSMLLHTRYPNLVTIRFVSILKNLFERAENVQELIITCILERLLVRPHPWGVVHLLFQLVKFKKFWTFVQHNNQVEEHLKKIMQLYVT</sequence>
<comment type="subcellular location">
    <subcellularLocation>
        <location evidence="1">Nucleus</location>
    </subcellularLocation>
</comment>
<dbReference type="InterPro" id="IPR032191">
    <property type="entry name" value="CNOT1_CAF1_bind"/>
</dbReference>
<dbReference type="Gene3D" id="1.25.40.800">
    <property type="match status" value="1"/>
</dbReference>
<feature type="compositionally biased region" description="Polar residues" evidence="6">
    <location>
        <begin position="1277"/>
        <end position="1294"/>
    </location>
</feature>
<feature type="domain" description="CCR4-Not complex component Not1 C-terminal" evidence="7">
    <location>
        <begin position="2180"/>
        <end position="2514"/>
    </location>
</feature>
<feature type="domain" description="CCR4-NOT transcription complex subunit 1" evidence="8">
    <location>
        <begin position="1422"/>
        <end position="1506"/>
    </location>
</feature>
<dbReference type="Gene3D" id="1.25.40.180">
    <property type="match status" value="1"/>
</dbReference>
<keyword evidence="3" id="KW-0805">Transcription regulation</keyword>
<evidence type="ECO:0000313" key="10">
    <source>
        <dbReference type="EMBL" id="UKK02005.2"/>
    </source>
</evidence>
<dbReference type="GO" id="GO:0005634">
    <property type="term" value="C:nucleus"/>
    <property type="evidence" value="ECO:0007669"/>
    <property type="project" value="UniProtKB-SubCell"/>
</dbReference>
<dbReference type="PANTHER" id="PTHR13162">
    <property type="entry name" value="CCR4-NOT TRANSCRIPTION COMPLEX"/>
    <property type="match status" value="1"/>
</dbReference>
<dbReference type="GO" id="GO:0060090">
    <property type="term" value="F:molecular adaptor activity"/>
    <property type="evidence" value="ECO:0007669"/>
    <property type="project" value="TreeGrafter"/>
</dbReference>
<dbReference type="InterPro" id="IPR024557">
    <property type="entry name" value="CNOT1_dom_4"/>
</dbReference>
<name>A0A976MCP1_THEOR</name>
<evidence type="ECO:0000256" key="5">
    <source>
        <dbReference type="ARBA" id="ARBA00023242"/>
    </source>
</evidence>
<dbReference type="Pfam" id="PF16415">
    <property type="entry name" value="CNOT1_CAF1_bind"/>
    <property type="match status" value="1"/>
</dbReference>
<proteinExistence type="predicted"/>
<evidence type="ECO:0000313" key="11">
    <source>
        <dbReference type="Proteomes" id="UP000244811"/>
    </source>
</evidence>
<organism evidence="10 11">
    <name type="scientific">Theileria orientalis</name>
    <dbReference type="NCBI Taxonomy" id="68886"/>
    <lineage>
        <taxon>Eukaryota</taxon>
        <taxon>Sar</taxon>
        <taxon>Alveolata</taxon>
        <taxon>Apicomplexa</taxon>
        <taxon>Aconoidasida</taxon>
        <taxon>Piroplasmida</taxon>
        <taxon>Theileriidae</taxon>
        <taxon>Theileria</taxon>
    </lineage>
</organism>
<dbReference type="GO" id="GO:0000288">
    <property type="term" value="P:nuclear-transcribed mRNA catabolic process, deadenylation-dependent decay"/>
    <property type="evidence" value="ECO:0007669"/>
    <property type="project" value="TreeGrafter"/>
</dbReference>
<evidence type="ECO:0000256" key="4">
    <source>
        <dbReference type="ARBA" id="ARBA00023163"/>
    </source>
</evidence>
<evidence type="ECO:0000256" key="2">
    <source>
        <dbReference type="ARBA" id="ARBA00022491"/>
    </source>
</evidence>
<dbReference type="InterPro" id="IPR007196">
    <property type="entry name" value="CCR4-Not_Not1_C"/>
</dbReference>
<feature type="domain" description="CCR4-NOT transcription complex subunit 1 CAF1-binding" evidence="9">
    <location>
        <begin position="1100"/>
        <end position="1285"/>
    </location>
</feature>
<keyword evidence="4" id="KW-0804">Transcription</keyword>
<dbReference type="GO" id="GO:0000932">
    <property type="term" value="C:P-body"/>
    <property type="evidence" value="ECO:0007669"/>
    <property type="project" value="TreeGrafter"/>
</dbReference>
<dbReference type="Pfam" id="PF12842">
    <property type="entry name" value="DUF3819"/>
    <property type="match status" value="1"/>
</dbReference>
<gene>
    <name evidence="10" type="ORF">MACK_001359</name>
</gene>
<keyword evidence="2" id="KW-0678">Repressor</keyword>
<evidence type="ECO:0000256" key="1">
    <source>
        <dbReference type="ARBA" id="ARBA00004123"/>
    </source>
</evidence>
<keyword evidence="5" id="KW-0539">Nucleus</keyword>
<dbReference type="GO" id="GO:0017148">
    <property type="term" value="P:negative regulation of translation"/>
    <property type="evidence" value="ECO:0007669"/>
    <property type="project" value="InterPro"/>
</dbReference>
<evidence type="ECO:0000256" key="6">
    <source>
        <dbReference type="SAM" id="MobiDB-lite"/>
    </source>
</evidence>
<dbReference type="Proteomes" id="UP000244811">
    <property type="component" value="Chromosome 2"/>
</dbReference>
<dbReference type="Pfam" id="PF04054">
    <property type="entry name" value="Not1"/>
    <property type="match status" value="1"/>
</dbReference>
<accession>A0A976MCP1</accession>
<dbReference type="Gene3D" id="1.25.40.790">
    <property type="match status" value="1"/>
</dbReference>
<evidence type="ECO:0000259" key="9">
    <source>
        <dbReference type="Pfam" id="PF16415"/>
    </source>
</evidence>
<evidence type="ECO:0000259" key="8">
    <source>
        <dbReference type="Pfam" id="PF12842"/>
    </source>
</evidence>
<dbReference type="InterPro" id="IPR040398">
    <property type="entry name" value="Not1"/>
</dbReference>
<evidence type="ECO:0000256" key="3">
    <source>
        <dbReference type="ARBA" id="ARBA00023015"/>
    </source>
</evidence>
<reference evidence="10" key="1">
    <citation type="submission" date="2022-07" db="EMBL/GenBank/DDBJ databases">
        <title>Evaluation of T. orientalis genome assembly methods using nanopore sequencing and analysis of variation between genomes.</title>
        <authorList>
            <person name="Yam J."/>
            <person name="Micallef M.L."/>
            <person name="Liu M."/>
            <person name="Djordjevic S.P."/>
            <person name="Bogema D.R."/>
            <person name="Jenkins C."/>
        </authorList>
    </citation>
    <scope>NUCLEOTIDE SEQUENCE</scope>
    <source>
        <strain evidence="10">Goon Nure</strain>
    </source>
</reference>
<feature type="region of interest" description="Disordered" evidence="6">
    <location>
        <begin position="1277"/>
        <end position="1302"/>
    </location>
</feature>
<dbReference type="GO" id="GO:0030015">
    <property type="term" value="C:CCR4-NOT core complex"/>
    <property type="evidence" value="ECO:0007669"/>
    <property type="project" value="InterPro"/>
</dbReference>
<protein>
    <recommendedName>
        <fullName evidence="12">CCR4-NOT transcription complex subunit 1</fullName>
    </recommendedName>
</protein>